<dbReference type="PANTHER" id="PTHR30061:SF50">
    <property type="entry name" value="MALTOSE_MALTODEXTRIN-BINDING PERIPLASMIC PROTEIN"/>
    <property type="match status" value="1"/>
</dbReference>
<accession>A0A6N7EKY0</accession>
<evidence type="ECO:0000313" key="5">
    <source>
        <dbReference type="Proteomes" id="UP000437709"/>
    </source>
</evidence>
<protein>
    <submittedName>
        <fullName evidence="4">Extracellular solute-binding protein</fullName>
    </submittedName>
</protein>
<gene>
    <name evidence="4" type="ORF">GB881_18730</name>
</gene>
<dbReference type="GO" id="GO:1901982">
    <property type="term" value="F:maltose binding"/>
    <property type="evidence" value="ECO:0007669"/>
    <property type="project" value="TreeGrafter"/>
</dbReference>
<dbReference type="EMBL" id="WHPC01000145">
    <property type="protein sequence ID" value="MPV39042.1"/>
    <property type="molecule type" value="Genomic_DNA"/>
</dbReference>
<dbReference type="SUPFAM" id="SSF53850">
    <property type="entry name" value="Periplasmic binding protein-like II"/>
    <property type="match status" value="1"/>
</dbReference>
<comment type="caution">
    <text evidence="4">The sequence shown here is derived from an EMBL/GenBank/DDBJ whole genome shotgun (WGS) entry which is preliminary data.</text>
</comment>
<dbReference type="OrthoDB" id="3495561at2"/>
<dbReference type="RefSeq" id="WP_152196833.1">
    <property type="nucleotide sequence ID" value="NZ_VUKD01000008.1"/>
</dbReference>
<keyword evidence="3" id="KW-0732">Signal</keyword>
<evidence type="ECO:0000256" key="3">
    <source>
        <dbReference type="ARBA" id="ARBA00022729"/>
    </source>
</evidence>
<organism evidence="4 5">
    <name type="scientific">Georgenia subflava</name>
    <dbReference type="NCBI Taxonomy" id="1622177"/>
    <lineage>
        <taxon>Bacteria</taxon>
        <taxon>Bacillati</taxon>
        <taxon>Actinomycetota</taxon>
        <taxon>Actinomycetes</taxon>
        <taxon>Micrococcales</taxon>
        <taxon>Bogoriellaceae</taxon>
        <taxon>Georgenia</taxon>
    </lineage>
</organism>
<proteinExistence type="inferred from homology"/>
<dbReference type="GO" id="GO:0015768">
    <property type="term" value="P:maltose transport"/>
    <property type="evidence" value="ECO:0007669"/>
    <property type="project" value="TreeGrafter"/>
</dbReference>
<keyword evidence="5" id="KW-1185">Reference proteome</keyword>
<sequence>MTTAVLAACADDSGPPVLTWYINPDDGGQEEIAGLCTEAAGGEYTIETSLLPRDAASQREQLARRLAASDDSIDIMSLDPPFIPELAEPGFLAPVPEDLQTTDGIVQGAVESATWEDELVTVPFWANTQLLWYRESVVEAAGLDMSQPVTWDQVIEAAESQEKLLGVQGARAESLTVWINALVASAGGEIVVNPDAAADEVELGLESEAGRSAAEIIGYIGQEGLGGAGLPTADENASMNLFQGERGSFMVNWPFVWPAMSEANPEVIEDLGWTIYPRVDEGTEAAPPVGGINLGVGAFSEHPDLAYDAVACIVQPEHQAEYFVTNGNPPSSIEAYDDPSVQEQFPMADTIRDSLDQGVPRPQTPYYNEVSLGLQETWHPPRSVEPESTPAQSADFIIAVLRGERLL</sequence>
<reference evidence="4 5" key="1">
    <citation type="submission" date="2019-10" db="EMBL/GenBank/DDBJ databases">
        <title>Georgenia wutianyii sp. nov. and Georgenia yuyongxinii sp. nov. isolated from plateau pika (Ochotona curzoniae) in the Qinghai-Tibet plateau of China.</title>
        <authorList>
            <person name="Tian Z."/>
        </authorList>
    </citation>
    <scope>NUCLEOTIDE SEQUENCE [LARGE SCALE GENOMIC DNA]</scope>
    <source>
        <strain evidence="4 5">JCM 19765</strain>
    </source>
</reference>
<dbReference type="InterPro" id="IPR006059">
    <property type="entry name" value="SBP"/>
</dbReference>
<dbReference type="Gene3D" id="3.40.190.10">
    <property type="entry name" value="Periplasmic binding protein-like II"/>
    <property type="match status" value="2"/>
</dbReference>
<keyword evidence="2" id="KW-0813">Transport</keyword>
<dbReference type="Proteomes" id="UP000437709">
    <property type="component" value="Unassembled WGS sequence"/>
</dbReference>
<comment type="similarity">
    <text evidence="1">Belongs to the bacterial solute-binding protein 1 family.</text>
</comment>
<dbReference type="PANTHER" id="PTHR30061">
    <property type="entry name" value="MALTOSE-BINDING PERIPLASMIC PROTEIN"/>
    <property type="match status" value="1"/>
</dbReference>
<dbReference type="AlphaFoldDB" id="A0A6N7EKY0"/>
<dbReference type="GO" id="GO:0055052">
    <property type="term" value="C:ATP-binding cassette (ABC) transporter complex, substrate-binding subunit-containing"/>
    <property type="evidence" value="ECO:0007669"/>
    <property type="project" value="TreeGrafter"/>
</dbReference>
<evidence type="ECO:0000313" key="4">
    <source>
        <dbReference type="EMBL" id="MPV39042.1"/>
    </source>
</evidence>
<evidence type="ECO:0000256" key="2">
    <source>
        <dbReference type="ARBA" id="ARBA00022448"/>
    </source>
</evidence>
<name>A0A6N7EKY0_9MICO</name>
<dbReference type="Pfam" id="PF01547">
    <property type="entry name" value="SBP_bac_1"/>
    <property type="match status" value="1"/>
</dbReference>
<dbReference type="GO" id="GO:0042956">
    <property type="term" value="P:maltodextrin transmembrane transport"/>
    <property type="evidence" value="ECO:0007669"/>
    <property type="project" value="TreeGrafter"/>
</dbReference>
<evidence type="ECO:0000256" key="1">
    <source>
        <dbReference type="ARBA" id="ARBA00008520"/>
    </source>
</evidence>